<reference evidence="2 3" key="1">
    <citation type="submission" date="2023-05" db="EMBL/GenBank/DDBJ databases">
        <authorList>
            <person name="Guo Y."/>
        </authorList>
    </citation>
    <scope>NUCLEOTIDE SEQUENCE [LARGE SCALE GENOMIC DNA]</scope>
    <source>
        <strain evidence="2 3">GR2756</strain>
    </source>
</reference>
<evidence type="ECO:0000313" key="2">
    <source>
        <dbReference type="EMBL" id="MDT9599543.1"/>
    </source>
</evidence>
<evidence type="ECO:0000259" key="1">
    <source>
        <dbReference type="Pfam" id="PF07486"/>
    </source>
</evidence>
<keyword evidence="2" id="KW-0378">Hydrolase</keyword>
<dbReference type="InterPro" id="IPR042047">
    <property type="entry name" value="SleB_dom1"/>
</dbReference>
<dbReference type="EMBL" id="JAVUPU010000005">
    <property type="protein sequence ID" value="MDT9599543.1"/>
    <property type="molecule type" value="Genomic_DNA"/>
</dbReference>
<name>A0ABU3Q813_9SPHN</name>
<dbReference type="RefSeq" id="WP_315726565.1">
    <property type="nucleotide sequence ID" value="NZ_JAVUPU010000005.1"/>
</dbReference>
<dbReference type="InterPro" id="IPR011105">
    <property type="entry name" value="Cell_wall_hydrolase_SleB"/>
</dbReference>
<proteinExistence type="predicted"/>
<feature type="domain" description="Cell wall hydrolase SleB" evidence="1">
    <location>
        <begin position="123"/>
        <end position="226"/>
    </location>
</feature>
<protein>
    <submittedName>
        <fullName evidence="2">Cell wall hydrolase</fullName>
    </submittedName>
</protein>
<gene>
    <name evidence="2" type="ORF">RQX22_11340</name>
</gene>
<comment type="caution">
    <text evidence="2">The sequence shown here is derived from an EMBL/GenBank/DDBJ whole genome shotgun (WGS) entry which is preliminary data.</text>
</comment>
<sequence length="227" mass="24047">MRSRIHVAGYAAAAIAIVGGFIYAGPSRAWEADVPTSTSSYIDHSAAILDPGESALNPAKTEGEVANPVPPAAVAVHANASIEPPEPVAARSLADLVSDFADDETATSEEECLAGAVYFESKGESLKGQLSVAEVILNRARSSRFPSSICGVVKQRGQFSFIRGGRFPAIRRSSAAWHKAVAIAQIALRDLADGPAPQALFFHATHVSPRWRGLTRVATVGNHIFYR</sequence>
<dbReference type="GO" id="GO:0016787">
    <property type="term" value="F:hydrolase activity"/>
    <property type="evidence" value="ECO:0007669"/>
    <property type="project" value="UniProtKB-KW"/>
</dbReference>
<dbReference type="Proteomes" id="UP001259572">
    <property type="component" value="Unassembled WGS sequence"/>
</dbReference>
<evidence type="ECO:0000313" key="3">
    <source>
        <dbReference type="Proteomes" id="UP001259572"/>
    </source>
</evidence>
<organism evidence="2 3">
    <name type="scientific">Sphingosinicella rhizophila</name>
    <dbReference type="NCBI Taxonomy" id="3050082"/>
    <lineage>
        <taxon>Bacteria</taxon>
        <taxon>Pseudomonadati</taxon>
        <taxon>Pseudomonadota</taxon>
        <taxon>Alphaproteobacteria</taxon>
        <taxon>Sphingomonadales</taxon>
        <taxon>Sphingosinicellaceae</taxon>
        <taxon>Sphingosinicella</taxon>
    </lineage>
</organism>
<accession>A0ABU3Q813</accession>
<dbReference type="Pfam" id="PF07486">
    <property type="entry name" value="Hydrolase_2"/>
    <property type="match status" value="1"/>
</dbReference>
<keyword evidence="3" id="KW-1185">Reference proteome</keyword>
<dbReference type="Gene3D" id="1.10.10.2520">
    <property type="entry name" value="Cell wall hydrolase SleB, domain 1"/>
    <property type="match status" value="1"/>
</dbReference>